<dbReference type="Gene3D" id="3.40.109.10">
    <property type="entry name" value="NADH Oxidase"/>
    <property type="match status" value="1"/>
</dbReference>
<keyword evidence="2" id="KW-0560">Oxidoreductase</keyword>
<comment type="similarity">
    <text evidence="1">Belongs to the nitroreductase family.</text>
</comment>
<dbReference type="GO" id="GO:0016491">
    <property type="term" value="F:oxidoreductase activity"/>
    <property type="evidence" value="ECO:0007669"/>
    <property type="project" value="UniProtKB-KW"/>
</dbReference>
<evidence type="ECO:0000313" key="4">
    <source>
        <dbReference type="EMBL" id="HIT95017.1"/>
    </source>
</evidence>
<dbReference type="PANTHER" id="PTHR43673">
    <property type="entry name" value="NAD(P)H NITROREDUCTASE YDGI-RELATED"/>
    <property type="match status" value="1"/>
</dbReference>
<proteinExistence type="inferred from homology"/>
<evidence type="ECO:0000256" key="1">
    <source>
        <dbReference type="ARBA" id="ARBA00007118"/>
    </source>
</evidence>
<dbReference type="PANTHER" id="PTHR43673:SF10">
    <property type="entry name" value="NADH DEHYDROGENASE_NAD(P)H NITROREDUCTASE XCC3605-RELATED"/>
    <property type="match status" value="1"/>
</dbReference>
<evidence type="ECO:0000313" key="5">
    <source>
        <dbReference type="Proteomes" id="UP000824160"/>
    </source>
</evidence>
<comment type="caution">
    <text evidence="4">The sequence shown here is derived from an EMBL/GenBank/DDBJ whole genome shotgun (WGS) entry which is preliminary data.</text>
</comment>
<accession>A0A9D1H8M1</accession>
<protein>
    <submittedName>
        <fullName evidence="4">Nitroreductase family protein</fullName>
    </submittedName>
</protein>
<gene>
    <name evidence="4" type="ORF">IAC43_07510</name>
</gene>
<reference evidence="4" key="1">
    <citation type="submission" date="2020-10" db="EMBL/GenBank/DDBJ databases">
        <authorList>
            <person name="Gilroy R."/>
        </authorList>
    </citation>
    <scope>NUCLEOTIDE SEQUENCE</scope>
    <source>
        <strain evidence="4">ChiBcec7-5410</strain>
    </source>
</reference>
<dbReference type="Pfam" id="PF00881">
    <property type="entry name" value="Nitroreductase"/>
    <property type="match status" value="1"/>
</dbReference>
<dbReference type="InterPro" id="IPR029479">
    <property type="entry name" value="Nitroreductase"/>
</dbReference>
<organism evidence="4 5">
    <name type="scientific">Candidatus Faecivivens stercoripullorum</name>
    <dbReference type="NCBI Taxonomy" id="2840805"/>
    <lineage>
        <taxon>Bacteria</taxon>
        <taxon>Bacillati</taxon>
        <taxon>Bacillota</taxon>
        <taxon>Clostridia</taxon>
        <taxon>Eubacteriales</taxon>
        <taxon>Oscillospiraceae</taxon>
        <taxon>Oscillospiraceae incertae sedis</taxon>
        <taxon>Candidatus Faecivivens</taxon>
    </lineage>
</organism>
<sequence>MEMLEIIKNRRSIRLYQERQIPTDVLQKILEAGIYAPCAGGRQSTIICALRDRDLSEQLGRINASRFNHAAAVGRHVSDEQPSIIDDPSIRSAFYGAPTVCVIFAPDGYTNSMPDAYCSATNMLLEASALEIGSCIVCRAEETFDSELGRRLMQEWEIPEGYIARCFVLLGYTEGRYPGIKPRKDGRIRIIE</sequence>
<evidence type="ECO:0000256" key="2">
    <source>
        <dbReference type="ARBA" id="ARBA00023002"/>
    </source>
</evidence>
<feature type="domain" description="Nitroreductase" evidence="3">
    <location>
        <begin position="7"/>
        <end position="172"/>
    </location>
</feature>
<evidence type="ECO:0000259" key="3">
    <source>
        <dbReference type="Pfam" id="PF00881"/>
    </source>
</evidence>
<dbReference type="AlphaFoldDB" id="A0A9D1H8M1"/>
<dbReference type="Proteomes" id="UP000824160">
    <property type="component" value="Unassembled WGS sequence"/>
</dbReference>
<dbReference type="SUPFAM" id="SSF55469">
    <property type="entry name" value="FMN-dependent nitroreductase-like"/>
    <property type="match status" value="1"/>
</dbReference>
<reference evidence="4" key="2">
    <citation type="journal article" date="2021" name="PeerJ">
        <title>Extensive microbial diversity within the chicken gut microbiome revealed by metagenomics and culture.</title>
        <authorList>
            <person name="Gilroy R."/>
            <person name="Ravi A."/>
            <person name="Getino M."/>
            <person name="Pursley I."/>
            <person name="Horton D.L."/>
            <person name="Alikhan N.F."/>
            <person name="Baker D."/>
            <person name="Gharbi K."/>
            <person name="Hall N."/>
            <person name="Watson M."/>
            <person name="Adriaenssens E.M."/>
            <person name="Foster-Nyarko E."/>
            <person name="Jarju S."/>
            <person name="Secka A."/>
            <person name="Antonio M."/>
            <person name="Oren A."/>
            <person name="Chaudhuri R.R."/>
            <person name="La Ragione R."/>
            <person name="Hildebrand F."/>
            <person name="Pallen M.J."/>
        </authorList>
    </citation>
    <scope>NUCLEOTIDE SEQUENCE</scope>
    <source>
        <strain evidence="4">ChiBcec7-5410</strain>
    </source>
</reference>
<dbReference type="EMBL" id="DVLW01000205">
    <property type="protein sequence ID" value="HIT95017.1"/>
    <property type="molecule type" value="Genomic_DNA"/>
</dbReference>
<dbReference type="InterPro" id="IPR000415">
    <property type="entry name" value="Nitroreductase-like"/>
</dbReference>
<name>A0A9D1H8M1_9FIRM</name>